<keyword evidence="1" id="KW-0812">Transmembrane</keyword>
<organism evidence="2 3">
    <name type="scientific">Thalassovita aquimarina</name>
    <dbReference type="NCBI Taxonomy" id="2785917"/>
    <lineage>
        <taxon>Bacteria</taxon>
        <taxon>Pseudomonadati</taxon>
        <taxon>Pseudomonadota</taxon>
        <taxon>Alphaproteobacteria</taxon>
        <taxon>Rhodobacterales</taxon>
        <taxon>Roseobacteraceae</taxon>
        <taxon>Thalassovita</taxon>
    </lineage>
</organism>
<feature type="transmembrane region" description="Helical" evidence="1">
    <location>
        <begin position="40"/>
        <end position="59"/>
    </location>
</feature>
<proteinExistence type="predicted"/>
<keyword evidence="1" id="KW-1133">Transmembrane helix</keyword>
<comment type="caution">
    <text evidence="2">The sequence shown here is derived from an EMBL/GenBank/DDBJ whole genome shotgun (WGS) entry which is preliminary data.</text>
</comment>
<accession>A0ABS5HP62</accession>
<dbReference type="EMBL" id="JADMKU010000004">
    <property type="protein sequence ID" value="MBR9650704.1"/>
    <property type="molecule type" value="Genomic_DNA"/>
</dbReference>
<protein>
    <recommendedName>
        <fullName evidence="4">Permease</fullName>
    </recommendedName>
</protein>
<evidence type="ECO:0000313" key="2">
    <source>
        <dbReference type="EMBL" id="MBR9650704.1"/>
    </source>
</evidence>
<sequence length="161" mass="17062">MNILIGSALICGMAVWLLLQLPNAEWRRASMVASVQMLKFMLPRMVAALLGAGFFAELLPENQVETMFGDAAGMTGLLLATAMGPLTPGGPFVSFAIAAAALKTGASPVAALAYVTSWSLFSLTKILAYELPLMGRHEVIARFAVSWPVPLVVAAVGMLFY</sequence>
<evidence type="ECO:0000256" key="1">
    <source>
        <dbReference type="SAM" id="Phobius"/>
    </source>
</evidence>
<evidence type="ECO:0000313" key="3">
    <source>
        <dbReference type="Proteomes" id="UP001195941"/>
    </source>
</evidence>
<name>A0ABS5HP62_9RHOB</name>
<keyword evidence="3" id="KW-1185">Reference proteome</keyword>
<keyword evidence="1" id="KW-0472">Membrane</keyword>
<dbReference type="RefSeq" id="WP_212700220.1">
    <property type="nucleotide sequence ID" value="NZ_JADMKU010000004.1"/>
</dbReference>
<feature type="transmembrane region" description="Helical" evidence="1">
    <location>
        <begin position="139"/>
        <end position="160"/>
    </location>
</feature>
<gene>
    <name evidence="2" type="ORF">IT775_06175</name>
</gene>
<feature type="transmembrane region" description="Helical" evidence="1">
    <location>
        <begin position="108"/>
        <end position="127"/>
    </location>
</feature>
<evidence type="ECO:0008006" key="4">
    <source>
        <dbReference type="Google" id="ProtNLM"/>
    </source>
</evidence>
<reference evidence="2 3" key="1">
    <citation type="journal article" date="2021" name="Arch. Microbiol.">
        <title>Thalassobius aquimarinus sp. nov., isolated from the Sea of Japan seashore.</title>
        <authorList>
            <person name="Kurilenko V.V."/>
            <person name="Romanenko L.A."/>
            <person name="Chernysheva N.Y."/>
            <person name="Velansky P.V."/>
            <person name="Tekutyeva L.A."/>
            <person name="Isaeva M.P."/>
            <person name="Mikhailov V.V."/>
        </authorList>
    </citation>
    <scope>NUCLEOTIDE SEQUENCE [LARGE SCALE GENOMIC DNA]</scope>
    <source>
        <strain evidence="2 3">KMM 8518</strain>
    </source>
</reference>
<feature type="transmembrane region" description="Helical" evidence="1">
    <location>
        <begin position="71"/>
        <end position="102"/>
    </location>
</feature>
<dbReference type="Proteomes" id="UP001195941">
    <property type="component" value="Unassembled WGS sequence"/>
</dbReference>